<evidence type="ECO:0000259" key="1">
    <source>
        <dbReference type="PROSITE" id="PS50112"/>
    </source>
</evidence>
<evidence type="ECO:0000313" key="2">
    <source>
        <dbReference type="EMBL" id="ORY00561.1"/>
    </source>
</evidence>
<evidence type="ECO:0000313" key="3">
    <source>
        <dbReference type="Proteomes" id="UP000193498"/>
    </source>
</evidence>
<accession>A0A1Y1YR99</accession>
<keyword evidence="3" id="KW-1185">Reference proteome</keyword>
<dbReference type="Proteomes" id="UP000193498">
    <property type="component" value="Unassembled WGS sequence"/>
</dbReference>
<dbReference type="NCBIfam" id="TIGR00229">
    <property type="entry name" value="sensory_box"/>
    <property type="match status" value="1"/>
</dbReference>
<reference evidence="2 3" key="1">
    <citation type="submission" date="2016-07" db="EMBL/GenBank/DDBJ databases">
        <title>Pervasive Adenine N6-methylation of Active Genes in Fungi.</title>
        <authorList>
            <consortium name="DOE Joint Genome Institute"/>
            <person name="Mondo S.J."/>
            <person name="Dannebaum R.O."/>
            <person name="Kuo R.C."/>
            <person name="Labutti K."/>
            <person name="Haridas S."/>
            <person name="Kuo A."/>
            <person name="Salamov A."/>
            <person name="Ahrendt S.R."/>
            <person name="Lipzen A."/>
            <person name="Sullivan W."/>
            <person name="Andreopoulos W.B."/>
            <person name="Clum A."/>
            <person name="Lindquist E."/>
            <person name="Daum C."/>
            <person name="Ramamoorthy G.K."/>
            <person name="Gryganskyi A."/>
            <person name="Culley D."/>
            <person name="Magnuson J.K."/>
            <person name="James T.Y."/>
            <person name="O'Malley M.A."/>
            <person name="Stajich J.E."/>
            <person name="Spatafora J.W."/>
            <person name="Visel A."/>
            <person name="Grigoriev I.V."/>
        </authorList>
    </citation>
    <scope>NUCLEOTIDE SEQUENCE [LARGE SCALE GENOMIC DNA]</scope>
    <source>
        <strain evidence="2 3">CBS 931.73</strain>
    </source>
</reference>
<gene>
    <name evidence="2" type="ORF">K493DRAFT_335294</name>
</gene>
<organism evidence="2 3">
    <name type="scientific">Basidiobolus meristosporus CBS 931.73</name>
    <dbReference type="NCBI Taxonomy" id="1314790"/>
    <lineage>
        <taxon>Eukaryota</taxon>
        <taxon>Fungi</taxon>
        <taxon>Fungi incertae sedis</taxon>
        <taxon>Zoopagomycota</taxon>
        <taxon>Entomophthoromycotina</taxon>
        <taxon>Basidiobolomycetes</taxon>
        <taxon>Basidiobolales</taxon>
        <taxon>Basidiobolaceae</taxon>
        <taxon>Basidiobolus</taxon>
    </lineage>
</organism>
<dbReference type="Pfam" id="PF08447">
    <property type="entry name" value="PAS_3"/>
    <property type="match status" value="1"/>
</dbReference>
<dbReference type="InterPro" id="IPR035965">
    <property type="entry name" value="PAS-like_dom_sf"/>
</dbReference>
<name>A0A1Y1YR99_9FUNG</name>
<dbReference type="CDD" id="cd00130">
    <property type="entry name" value="PAS"/>
    <property type="match status" value="2"/>
</dbReference>
<feature type="domain" description="PAS" evidence="1">
    <location>
        <begin position="1"/>
        <end position="33"/>
    </location>
</feature>
<dbReference type="AlphaFoldDB" id="A0A1Y1YR99"/>
<protein>
    <recommendedName>
        <fullName evidence="1">PAS domain-containing protein</fullName>
    </recommendedName>
</protein>
<dbReference type="Pfam" id="PF13426">
    <property type="entry name" value="PAS_9"/>
    <property type="match status" value="1"/>
</dbReference>
<dbReference type="InterPro" id="IPR013655">
    <property type="entry name" value="PAS_fold_3"/>
</dbReference>
<comment type="caution">
    <text evidence="2">The sequence shown here is derived from an EMBL/GenBank/DDBJ whole genome shotgun (WGS) entry which is preliminary data.</text>
</comment>
<dbReference type="EMBL" id="MCFE01000081">
    <property type="protein sequence ID" value="ORY00561.1"/>
    <property type="molecule type" value="Genomic_DNA"/>
</dbReference>
<dbReference type="OrthoDB" id="411251at2759"/>
<proteinExistence type="predicted"/>
<dbReference type="InterPro" id="IPR000014">
    <property type="entry name" value="PAS"/>
</dbReference>
<feature type="domain" description="PAS" evidence="1">
    <location>
        <begin position="159"/>
        <end position="216"/>
    </location>
</feature>
<sequence length="273" mass="30458">MVYISPSVQRVLGYEPDELLNTTLADICLPEQRAMGRLCSAYFLKKDSLIQGSSFVLKHKNGEHITVEAFVSVSYNLRTIILNQIEPEQAGRTKRAQTVERWFAFKADGAVTAKAIPSLHFLAVPTNLSPSNHAMLTRLQHELFDNGESLQLTPQPRVVFALQNTADPNIVYVSSVSQTLLGVESDTLINNKLTNLVHPDQKEYVLEKIKQVREELCVCRLTFLFQSTVGWVKLNAVCCSCSDAILLIARNYRPSFNMNRVLDSASSASEADP</sequence>
<dbReference type="SUPFAM" id="SSF55785">
    <property type="entry name" value="PYP-like sensor domain (PAS domain)"/>
    <property type="match status" value="2"/>
</dbReference>
<dbReference type="PROSITE" id="PS50112">
    <property type="entry name" value="PAS"/>
    <property type="match status" value="2"/>
</dbReference>
<dbReference type="InParanoid" id="A0A1Y1YR99"/>
<dbReference type="Gene3D" id="3.30.450.20">
    <property type="entry name" value="PAS domain"/>
    <property type="match status" value="2"/>
</dbReference>